<evidence type="ECO:0000256" key="1">
    <source>
        <dbReference type="SAM" id="MobiDB-lite"/>
    </source>
</evidence>
<feature type="chain" id="PRO_5043607805" evidence="2">
    <location>
        <begin position="19"/>
        <end position="445"/>
    </location>
</feature>
<keyword evidence="2" id="KW-0732">Signal</keyword>
<comment type="caution">
    <text evidence="3">The sequence shown here is derived from an EMBL/GenBank/DDBJ whole genome shotgun (WGS) entry which is preliminary data.</text>
</comment>
<dbReference type="AlphaFoldDB" id="A0AAV5VLU8"/>
<feature type="signal peptide" evidence="2">
    <location>
        <begin position="1"/>
        <end position="18"/>
    </location>
</feature>
<sequence>LLRSSLLFLLIMAQVANSVHKIRRPDYARDTGLPDHVLTKYEKSGWLYRQLMERDPYYVSPPAHLAQAKQLDEAFGRKSGWVKPGVELEKAASAGYPLRPRIRLSQPQQAQWMAYRNPAHMTKKFMTREEYAEKVFQANPYLQYFTGGNPMDTHNAARNLEGAAKRGPTLDELKNRMGDTRVVKPLARQFQPPQPWETYDSRLIPKRLAPIPFVDKANTRREAANAVFGHKNPPGFVHWPQAAPAYLRNAENYALHNAKYVKILENGGVRAAINSDNPALAQITFKHYDALAKLAPPRTKWETAELMRDSQRISEAFKWERIKDKLKDTNAHIVGHLRAAGRNLPGEFARQGRQGGRTLQKKQSRHGRYTENEMHAERNLLFRREKMPVHPIHAAYLSSLLFEKGMEGHWLHIDDKDNRHYGKPSAYPGGKYDQVQSTFNQHGSF</sequence>
<keyword evidence="4" id="KW-1185">Reference proteome</keyword>
<reference evidence="3" key="1">
    <citation type="submission" date="2023-10" db="EMBL/GenBank/DDBJ databases">
        <title>Genome assembly of Pristionchus species.</title>
        <authorList>
            <person name="Yoshida K."/>
            <person name="Sommer R.J."/>
        </authorList>
    </citation>
    <scope>NUCLEOTIDE SEQUENCE</scope>
    <source>
        <strain evidence="3">RS5133</strain>
    </source>
</reference>
<gene>
    <name evidence="3" type="ORF">PFISCL1PPCAC_11693</name>
</gene>
<dbReference type="Proteomes" id="UP001432322">
    <property type="component" value="Unassembled WGS sequence"/>
</dbReference>
<evidence type="ECO:0000313" key="3">
    <source>
        <dbReference type="EMBL" id="GMT20396.1"/>
    </source>
</evidence>
<dbReference type="EMBL" id="BTSY01000003">
    <property type="protein sequence ID" value="GMT20396.1"/>
    <property type="molecule type" value="Genomic_DNA"/>
</dbReference>
<proteinExistence type="predicted"/>
<feature type="non-terminal residue" evidence="3">
    <location>
        <position position="445"/>
    </location>
</feature>
<evidence type="ECO:0000256" key="2">
    <source>
        <dbReference type="SAM" id="SignalP"/>
    </source>
</evidence>
<feature type="non-terminal residue" evidence="3">
    <location>
        <position position="1"/>
    </location>
</feature>
<accession>A0AAV5VLU8</accession>
<evidence type="ECO:0000313" key="4">
    <source>
        <dbReference type="Proteomes" id="UP001432322"/>
    </source>
</evidence>
<feature type="region of interest" description="Disordered" evidence="1">
    <location>
        <begin position="347"/>
        <end position="370"/>
    </location>
</feature>
<organism evidence="3 4">
    <name type="scientific">Pristionchus fissidentatus</name>
    <dbReference type="NCBI Taxonomy" id="1538716"/>
    <lineage>
        <taxon>Eukaryota</taxon>
        <taxon>Metazoa</taxon>
        <taxon>Ecdysozoa</taxon>
        <taxon>Nematoda</taxon>
        <taxon>Chromadorea</taxon>
        <taxon>Rhabditida</taxon>
        <taxon>Rhabditina</taxon>
        <taxon>Diplogasteromorpha</taxon>
        <taxon>Diplogasteroidea</taxon>
        <taxon>Neodiplogasteridae</taxon>
        <taxon>Pristionchus</taxon>
    </lineage>
</organism>
<protein>
    <submittedName>
        <fullName evidence="3">Uncharacterized protein</fullName>
    </submittedName>
</protein>
<name>A0AAV5VLU8_9BILA</name>